<evidence type="ECO:0000313" key="4">
    <source>
        <dbReference type="EMBL" id="WAJ71407.1"/>
    </source>
</evidence>
<keyword evidence="1" id="KW-0808">Transferase</keyword>
<sequence>MNKNRKVLALGVFDLFHVGHLNFLKFARQQGDALIVGVAPDAMCLKSKGKAPIINQTDRMTIIEALGIVNTVTLVKYPMIETQNAVNWMLDLGINKVVSGIQWQGTERWNKLTKHLAAHHIEVIFAPETPNVSSSAIKTTIYNVLSS</sequence>
<dbReference type="Proteomes" id="UP001163726">
    <property type="component" value="Chromosome"/>
</dbReference>
<feature type="domain" description="Cytidyltransferase-like" evidence="3">
    <location>
        <begin position="9"/>
        <end position="139"/>
    </location>
</feature>
<dbReference type="InterPro" id="IPR050385">
    <property type="entry name" value="Archaeal_FAD_synthase"/>
</dbReference>
<accession>A0ABY7APA6</accession>
<organism evidence="4 5">
    <name type="scientific">Catenovulum adriaticum</name>
    <dbReference type="NCBI Taxonomy" id="2984846"/>
    <lineage>
        <taxon>Bacteria</taxon>
        <taxon>Pseudomonadati</taxon>
        <taxon>Pseudomonadota</taxon>
        <taxon>Gammaproteobacteria</taxon>
        <taxon>Alteromonadales</taxon>
        <taxon>Alteromonadaceae</taxon>
        <taxon>Catenovulum</taxon>
    </lineage>
</organism>
<dbReference type="EMBL" id="CP109965">
    <property type="protein sequence ID" value="WAJ71407.1"/>
    <property type="molecule type" value="Genomic_DNA"/>
</dbReference>
<keyword evidence="2 4" id="KW-0548">Nucleotidyltransferase</keyword>
<protein>
    <submittedName>
        <fullName evidence="4">Adenylyltransferase/cytidyltransferase family protein</fullName>
    </submittedName>
</protein>
<evidence type="ECO:0000313" key="5">
    <source>
        <dbReference type="Proteomes" id="UP001163726"/>
    </source>
</evidence>
<keyword evidence="5" id="KW-1185">Reference proteome</keyword>
<dbReference type="InterPro" id="IPR014729">
    <property type="entry name" value="Rossmann-like_a/b/a_fold"/>
</dbReference>
<evidence type="ECO:0000256" key="2">
    <source>
        <dbReference type="ARBA" id="ARBA00022695"/>
    </source>
</evidence>
<evidence type="ECO:0000256" key="1">
    <source>
        <dbReference type="ARBA" id="ARBA00022679"/>
    </source>
</evidence>
<proteinExistence type="predicted"/>
<dbReference type="Gene3D" id="3.40.50.620">
    <property type="entry name" value="HUPs"/>
    <property type="match status" value="1"/>
</dbReference>
<dbReference type="PANTHER" id="PTHR43793">
    <property type="entry name" value="FAD SYNTHASE"/>
    <property type="match status" value="1"/>
</dbReference>
<dbReference type="GO" id="GO:0016779">
    <property type="term" value="F:nucleotidyltransferase activity"/>
    <property type="evidence" value="ECO:0007669"/>
    <property type="project" value="UniProtKB-KW"/>
</dbReference>
<evidence type="ECO:0000259" key="3">
    <source>
        <dbReference type="Pfam" id="PF01467"/>
    </source>
</evidence>
<dbReference type="InterPro" id="IPR004821">
    <property type="entry name" value="Cyt_trans-like"/>
</dbReference>
<dbReference type="PANTHER" id="PTHR43793:SF1">
    <property type="entry name" value="FAD SYNTHASE"/>
    <property type="match status" value="1"/>
</dbReference>
<name>A0ABY7APA6_9ALTE</name>
<dbReference type="Pfam" id="PF01467">
    <property type="entry name" value="CTP_transf_like"/>
    <property type="match status" value="1"/>
</dbReference>
<reference evidence="4" key="1">
    <citation type="submission" date="2022-10" db="EMBL/GenBank/DDBJ databases">
        <title>Catenovulum adriacola sp. nov. isolated in the Harbour of Susak.</title>
        <authorList>
            <person name="Schoch T."/>
            <person name="Reich S.J."/>
            <person name="Stoeferle S."/>
            <person name="Flaiz M."/>
            <person name="Kazda M."/>
            <person name="Riedel C.U."/>
            <person name="Duerre P."/>
        </authorList>
    </citation>
    <scope>NUCLEOTIDE SEQUENCE</scope>
    <source>
        <strain evidence="4">TS8</strain>
    </source>
</reference>
<dbReference type="SUPFAM" id="SSF52374">
    <property type="entry name" value="Nucleotidylyl transferase"/>
    <property type="match status" value="1"/>
</dbReference>
<dbReference type="NCBIfam" id="TIGR00125">
    <property type="entry name" value="cyt_tran_rel"/>
    <property type="match status" value="1"/>
</dbReference>
<dbReference type="RefSeq" id="WP_268075887.1">
    <property type="nucleotide sequence ID" value="NZ_CP109965.1"/>
</dbReference>
<gene>
    <name evidence="4" type="ORF">OLW01_06320</name>
</gene>